<dbReference type="OMA" id="FERWWLR"/>
<dbReference type="InterPro" id="IPR001841">
    <property type="entry name" value="Znf_RING"/>
</dbReference>
<dbReference type="Gene3D" id="3.30.40.10">
    <property type="entry name" value="Zinc/RING finger domain, C3HC4 (zinc finger)"/>
    <property type="match status" value="1"/>
</dbReference>
<evidence type="ECO:0000256" key="1">
    <source>
        <dbReference type="PROSITE-ProRule" id="PRU00175"/>
    </source>
</evidence>
<dbReference type="EMBL" id="LEKV01004334">
    <property type="protein sequence ID" value="KVH96322.1"/>
    <property type="molecule type" value="Genomic_DNA"/>
</dbReference>
<comment type="caution">
    <text evidence="3">The sequence shown here is derived from an EMBL/GenBank/DDBJ whole genome shotgun (WGS) entry which is preliminary data.</text>
</comment>
<dbReference type="Proteomes" id="UP000243975">
    <property type="component" value="Unassembled WGS sequence"/>
</dbReference>
<proteinExistence type="predicted"/>
<dbReference type="GO" id="GO:0008270">
    <property type="term" value="F:zinc ion binding"/>
    <property type="evidence" value="ECO:0007669"/>
    <property type="project" value="UniProtKB-KW"/>
</dbReference>
<dbReference type="PANTHER" id="PTHR47662">
    <property type="entry name" value="RING-TYPE DOMAIN-CONTAINING PROTEIN"/>
    <property type="match status" value="1"/>
</dbReference>
<organism evidence="3 4">
    <name type="scientific">Cynara cardunculus var. scolymus</name>
    <name type="common">Globe artichoke</name>
    <name type="synonym">Cynara scolymus</name>
    <dbReference type="NCBI Taxonomy" id="59895"/>
    <lineage>
        <taxon>Eukaryota</taxon>
        <taxon>Viridiplantae</taxon>
        <taxon>Streptophyta</taxon>
        <taxon>Embryophyta</taxon>
        <taxon>Tracheophyta</taxon>
        <taxon>Spermatophyta</taxon>
        <taxon>Magnoliopsida</taxon>
        <taxon>eudicotyledons</taxon>
        <taxon>Gunneridae</taxon>
        <taxon>Pentapetalae</taxon>
        <taxon>asterids</taxon>
        <taxon>campanulids</taxon>
        <taxon>Asterales</taxon>
        <taxon>Asteraceae</taxon>
        <taxon>Carduoideae</taxon>
        <taxon>Cardueae</taxon>
        <taxon>Carduinae</taxon>
        <taxon>Cynara</taxon>
    </lineage>
</organism>
<gene>
    <name evidence="3" type="ORF">Ccrd_001591</name>
</gene>
<keyword evidence="1" id="KW-0863">Zinc-finger</keyword>
<dbReference type="CDD" id="cd16448">
    <property type="entry name" value="RING-H2"/>
    <property type="match status" value="1"/>
</dbReference>
<dbReference type="Gramene" id="KVH96322">
    <property type="protein sequence ID" value="KVH96322"/>
    <property type="gene ID" value="Ccrd_001591"/>
</dbReference>
<keyword evidence="1" id="KW-0479">Metal-binding</keyword>
<accession>A0A118JWQ5</accession>
<feature type="domain" description="RING-type" evidence="2">
    <location>
        <begin position="52"/>
        <end position="94"/>
    </location>
</feature>
<evidence type="ECO:0000313" key="3">
    <source>
        <dbReference type="EMBL" id="KVH96322.1"/>
    </source>
</evidence>
<evidence type="ECO:0000313" key="4">
    <source>
        <dbReference type="Proteomes" id="UP000243975"/>
    </source>
</evidence>
<dbReference type="SUPFAM" id="SSF57850">
    <property type="entry name" value="RING/U-box"/>
    <property type="match status" value="1"/>
</dbReference>
<evidence type="ECO:0000259" key="2">
    <source>
        <dbReference type="PROSITE" id="PS50089"/>
    </source>
</evidence>
<sequence length="129" mass="15511">MLRNLSSFAAYLNWVWDFLIHLSFYRHRLTVSLVPENSRFREDGRSTEPVECVVCLSNIEEYDEIRVLRCKHLFHKECLDRCVEYRHTTCPLCRDYLAGPRMVCELGRELIVLSFCGSNDDDFERWWLR</sequence>
<dbReference type="InterPro" id="IPR013083">
    <property type="entry name" value="Znf_RING/FYVE/PHD"/>
</dbReference>
<dbReference type="PANTHER" id="PTHR47662:SF1">
    <property type="entry name" value="RING-TYPE DOMAIN-CONTAINING PROTEIN"/>
    <property type="match status" value="1"/>
</dbReference>
<keyword evidence="4" id="KW-1185">Reference proteome</keyword>
<name>A0A118JWQ5_CYNCS</name>
<protein>
    <submittedName>
        <fullName evidence="3">Zinc finger, RING/FYVE/PHD-type</fullName>
    </submittedName>
</protein>
<reference evidence="3 4" key="1">
    <citation type="journal article" date="2016" name="Sci. Rep.">
        <title>The genome sequence of the outbreeding globe artichoke constructed de novo incorporating a phase-aware low-pass sequencing strategy of F1 progeny.</title>
        <authorList>
            <person name="Scaglione D."/>
            <person name="Reyes-Chin-Wo S."/>
            <person name="Acquadro A."/>
            <person name="Froenicke L."/>
            <person name="Portis E."/>
            <person name="Beitel C."/>
            <person name="Tirone M."/>
            <person name="Mauro R."/>
            <person name="Lo Monaco A."/>
            <person name="Mauromicale G."/>
            <person name="Faccioli P."/>
            <person name="Cattivelli L."/>
            <person name="Rieseberg L."/>
            <person name="Michelmore R."/>
            <person name="Lanteri S."/>
        </authorList>
    </citation>
    <scope>NUCLEOTIDE SEQUENCE [LARGE SCALE GENOMIC DNA]</scope>
    <source>
        <strain evidence="3">2C</strain>
    </source>
</reference>
<keyword evidence="1" id="KW-0862">Zinc</keyword>
<dbReference type="Pfam" id="PF13639">
    <property type="entry name" value="zf-RING_2"/>
    <property type="match status" value="1"/>
</dbReference>
<dbReference type="SMART" id="SM00184">
    <property type="entry name" value="RING"/>
    <property type="match status" value="1"/>
</dbReference>
<dbReference type="PROSITE" id="PS50089">
    <property type="entry name" value="ZF_RING_2"/>
    <property type="match status" value="1"/>
</dbReference>
<dbReference type="AlphaFoldDB" id="A0A118JWQ5"/>